<gene>
    <name evidence="1" type="ORF">LCGC14_2382730</name>
</gene>
<protein>
    <submittedName>
        <fullName evidence="1">Uncharacterized protein</fullName>
    </submittedName>
</protein>
<proteinExistence type="predicted"/>
<evidence type="ECO:0000313" key="1">
    <source>
        <dbReference type="EMBL" id="KKL27678.1"/>
    </source>
</evidence>
<organism evidence="1">
    <name type="scientific">marine sediment metagenome</name>
    <dbReference type="NCBI Taxonomy" id="412755"/>
    <lineage>
        <taxon>unclassified sequences</taxon>
        <taxon>metagenomes</taxon>
        <taxon>ecological metagenomes</taxon>
    </lineage>
</organism>
<sequence length="51" mass="5560">MYKNMRTEPILPDDEAFNEKADGLEAVDCLHRSVCSDTGCPCEEAVGGDNL</sequence>
<accession>A0A0F9EV26</accession>
<name>A0A0F9EV26_9ZZZZ</name>
<reference evidence="1" key="1">
    <citation type="journal article" date="2015" name="Nature">
        <title>Complex archaea that bridge the gap between prokaryotes and eukaryotes.</title>
        <authorList>
            <person name="Spang A."/>
            <person name="Saw J.H."/>
            <person name="Jorgensen S.L."/>
            <person name="Zaremba-Niedzwiedzka K."/>
            <person name="Martijn J."/>
            <person name="Lind A.E."/>
            <person name="van Eijk R."/>
            <person name="Schleper C."/>
            <person name="Guy L."/>
            <person name="Ettema T.J."/>
        </authorList>
    </citation>
    <scope>NUCLEOTIDE SEQUENCE</scope>
</reference>
<dbReference type="EMBL" id="LAZR01035376">
    <property type="protein sequence ID" value="KKL27678.1"/>
    <property type="molecule type" value="Genomic_DNA"/>
</dbReference>
<comment type="caution">
    <text evidence="1">The sequence shown here is derived from an EMBL/GenBank/DDBJ whole genome shotgun (WGS) entry which is preliminary data.</text>
</comment>
<dbReference type="AlphaFoldDB" id="A0A0F9EV26"/>